<dbReference type="AlphaFoldDB" id="A0A517ZEA9"/>
<protein>
    <submittedName>
        <fullName evidence="2">Uncharacterized protein</fullName>
    </submittedName>
</protein>
<sequence length="83" mass="9201">MQAAPGGLQPRTAGRVPSQKATHHKRCLMTPASTSRDREGAIGEHARDPDTTRWGGRGRSERSESSPRNPGIDVRRLEKWKSQ</sequence>
<proteinExistence type="predicted"/>
<keyword evidence="3" id="KW-1185">Reference proteome</keyword>
<evidence type="ECO:0000313" key="2">
    <source>
        <dbReference type="EMBL" id="QDU40795.1"/>
    </source>
</evidence>
<dbReference type="EMBL" id="CP036275">
    <property type="protein sequence ID" value="QDU40795.1"/>
    <property type="molecule type" value="Genomic_DNA"/>
</dbReference>
<gene>
    <name evidence="2" type="ORF">Mal4_51550</name>
</gene>
<accession>A0A517ZEA9</accession>
<feature type="region of interest" description="Disordered" evidence="1">
    <location>
        <begin position="1"/>
        <end position="83"/>
    </location>
</feature>
<feature type="compositionally biased region" description="Basic and acidic residues" evidence="1">
    <location>
        <begin position="35"/>
        <end position="51"/>
    </location>
</feature>
<evidence type="ECO:0000256" key="1">
    <source>
        <dbReference type="SAM" id="MobiDB-lite"/>
    </source>
</evidence>
<evidence type="ECO:0000313" key="3">
    <source>
        <dbReference type="Proteomes" id="UP000320496"/>
    </source>
</evidence>
<organism evidence="2 3">
    <name type="scientific">Maioricimonas rarisocia</name>
    <dbReference type="NCBI Taxonomy" id="2528026"/>
    <lineage>
        <taxon>Bacteria</taxon>
        <taxon>Pseudomonadati</taxon>
        <taxon>Planctomycetota</taxon>
        <taxon>Planctomycetia</taxon>
        <taxon>Planctomycetales</taxon>
        <taxon>Planctomycetaceae</taxon>
        <taxon>Maioricimonas</taxon>
    </lineage>
</organism>
<name>A0A517ZEA9_9PLAN</name>
<dbReference type="KEGG" id="mri:Mal4_51550"/>
<reference evidence="2 3" key="1">
    <citation type="submission" date="2019-02" db="EMBL/GenBank/DDBJ databases">
        <title>Deep-cultivation of Planctomycetes and their phenomic and genomic characterization uncovers novel biology.</title>
        <authorList>
            <person name="Wiegand S."/>
            <person name="Jogler M."/>
            <person name="Boedeker C."/>
            <person name="Pinto D."/>
            <person name="Vollmers J."/>
            <person name="Rivas-Marin E."/>
            <person name="Kohn T."/>
            <person name="Peeters S.H."/>
            <person name="Heuer A."/>
            <person name="Rast P."/>
            <person name="Oberbeckmann S."/>
            <person name="Bunk B."/>
            <person name="Jeske O."/>
            <person name="Meyerdierks A."/>
            <person name="Storesund J.E."/>
            <person name="Kallscheuer N."/>
            <person name="Luecker S."/>
            <person name="Lage O.M."/>
            <person name="Pohl T."/>
            <person name="Merkel B.J."/>
            <person name="Hornburger P."/>
            <person name="Mueller R.-W."/>
            <person name="Bruemmer F."/>
            <person name="Labrenz M."/>
            <person name="Spormann A.M."/>
            <person name="Op den Camp H."/>
            <person name="Overmann J."/>
            <person name="Amann R."/>
            <person name="Jetten M.S.M."/>
            <person name="Mascher T."/>
            <person name="Medema M.H."/>
            <person name="Devos D.P."/>
            <person name="Kaster A.-K."/>
            <person name="Ovreas L."/>
            <person name="Rohde M."/>
            <person name="Galperin M.Y."/>
            <person name="Jogler C."/>
        </authorList>
    </citation>
    <scope>NUCLEOTIDE SEQUENCE [LARGE SCALE GENOMIC DNA]</scope>
    <source>
        <strain evidence="2 3">Mal4</strain>
    </source>
</reference>
<dbReference type="Proteomes" id="UP000320496">
    <property type="component" value="Chromosome"/>
</dbReference>
<feature type="compositionally biased region" description="Basic and acidic residues" evidence="1">
    <location>
        <begin position="73"/>
        <end position="83"/>
    </location>
</feature>